<evidence type="ECO:0000313" key="2">
    <source>
        <dbReference type="Proteomes" id="UP001500187"/>
    </source>
</evidence>
<evidence type="ECO:0000313" key="1">
    <source>
        <dbReference type="EMBL" id="GAA4798564.1"/>
    </source>
</evidence>
<gene>
    <name evidence="1" type="ORF">GCM10023352_17910</name>
</gene>
<accession>A0ABP9BQ31</accession>
<comment type="caution">
    <text evidence="1">The sequence shown here is derived from an EMBL/GenBank/DDBJ whole genome shotgun (WGS) entry which is preliminary data.</text>
</comment>
<name>A0ABP9BQ31_9MICC</name>
<organism evidence="1 2">
    <name type="scientific">Rothia endophytica</name>
    <dbReference type="NCBI Taxonomy" id="1324766"/>
    <lineage>
        <taxon>Bacteria</taxon>
        <taxon>Bacillati</taxon>
        <taxon>Actinomycetota</taxon>
        <taxon>Actinomycetes</taxon>
        <taxon>Micrococcales</taxon>
        <taxon>Micrococcaceae</taxon>
        <taxon>Rothia</taxon>
    </lineage>
</organism>
<protein>
    <submittedName>
        <fullName evidence="1">Uncharacterized protein</fullName>
    </submittedName>
</protein>
<reference evidence="2" key="1">
    <citation type="journal article" date="2019" name="Int. J. Syst. Evol. Microbiol.">
        <title>The Global Catalogue of Microorganisms (GCM) 10K type strain sequencing project: providing services to taxonomists for standard genome sequencing and annotation.</title>
        <authorList>
            <consortium name="The Broad Institute Genomics Platform"/>
            <consortium name="The Broad Institute Genome Sequencing Center for Infectious Disease"/>
            <person name="Wu L."/>
            <person name="Ma J."/>
        </authorList>
    </citation>
    <scope>NUCLEOTIDE SEQUENCE [LARGE SCALE GENOMIC DNA]</scope>
    <source>
        <strain evidence="2">JCM 18541</strain>
    </source>
</reference>
<sequence>MLTVLQRGQLVGAIDYAEQKGRSGVDGDVPIEALCRSVEDAGFDVVGVAEHECLDLVPAHARFVR</sequence>
<proteinExistence type="predicted"/>
<dbReference type="EMBL" id="BAABKP010000004">
    <property type="protein sequence ID" value="GAA4798564.1"/>
    <property type="molecule type" value="Genomic_DNA"/>
</dbReference>
<keyword evidence="2" id="KW-1185">Reference proteome</keyword>
<dbReference type="Proteomes" id="UP001500187">
    <property type="component" value="Unassembled WGS sequence"/>
</dbReference>